<evidence type="ECO:0000256" key="3">
    <source>
        <dbReference type="ARBA" id="ARBA00022741"/>
    </source>
</evidence>
<proteinExistence type="inferred from homology"/>
<evidence type="ECO:0000256" key="2">
    <source>
        <dbReference type="ARBA" id="ARBA00022448"/>
    </source>
</evidence>
<dbReference type="Pfam" id="PF00005">
    <property type="entry name" value="ABC_tran"/>
    <property type="match status" value="1"/>
</dbReference>
<dbReference type="PANTHER" id="PTHR42788">
    <property type="entry name" value="TAURINE IMPORT ATP-BINDING PROTEIN-RELATED"/>
    <property type="match status" value="1"/>
</dbReference>
<dbReference type="Gene3D" id="3.40.50.300">
    <property type="entry name" value="P-loop containing nucleotide triphosphate hydrolases"/>
    <property type="match status" value="1"/>
</dbReference>
<evidence type="ECO:0000256" key="4">
    <source>
        <dbReference type="ARBA" id="ARBA00022840"/>
    </source>
</evidence>
<dbReference type="CDD" id="cd03293">
    <property type="entry name" value="ABC_NrtD_SsuB_transporters"/>
    <property type="match status" value="1"/>
</dbReference>
<dbReference type="InterPro" id="IPR017871">
    <property type="entry name" value="ABC_transporter-like_CS"/>
</dbReference>
<keyword evidence="7" id="KW-1185">Reference proteome</keyword>
<dbReference type="OrthoDB" id="9807242at2"/>
<dbReference type="GO" id="GO:0016887">
    <property type="term" value="F:ATP hydrolysis activity"/>
    <property type="evidence" value="ECO:0007669"/>
    <property type="project" value="InterPro"/>
</dbReference>
<dbReference type="EMBL" id="LXYT01000001">
    <property type="protein sequence ID" value="OLY44395.1"/>
    <property type="molecule type" value="Genomic_DNA"/>
</dbReference>
<gene>
    <name evidence="6" type="ORF">PEB0149_018640</name>
</gene>
<dbReference type="RefSeq" id="WP_075869532.1">
    <property type="nucleotide sequence ID" value="NZ_CALYQA010000002.1"/>
</dbReference>
<dbReference type="InterPro" id="IPR027417">
    <property type="entry name" value="P-loop_NTPase"/>
</dbReference>
<dbReference type="GeneID" id="92990980"/>
<evidence type="ECO:0000256" key="1">
    <source>
        <dbReference type="ARBA" id="ARBA00005417"/>
    </source>
</evidence>
<dbReference type="PROSITE" id="PS50893">
    <property type="entry name" value="ABC_TRANSPORTER_2"/>
    <property type="match status" value="1"/>
</dbReference>
<dbReference type="Proteomes" id="UP000187344">
    <property type="component" value="Unassembled WGS sequence"/>
</dbReference>
<accession>A0A1R0FBP9</accession>
<evidence type="ECO:0000259" key="5">
    <source>
        <dbReference type="PROSITE" id="PS50893"/>
    </source>
</evidence>
<dbReference type="SMART" id="SM00382">
    <property type="entry name" value="AAA"/>
    <property type="match status" value="1"/>
</dbReference>
<evidence type="ECO:0000313" key="6">
    <source>
        <dbReference type="EMBL" id="OLY44395.1"/>
    </source>
</evidence>
<keyword evidence="4 6" id="KW-0067">ATP-binding</keyword>
<comment type="caution">
    <text evidence="6">The sequence shown here is derived from an EMBL/GenBank/DDBJ whole genome shotgun (WGS) entry which is preliminary data.</text>
</comment>
<protein>
    <submittedName>
        <fullName evidence="6">NitT/TauT family transport system ATP-binding protein</fullName>
    </submittedName>
</protein>
<reference evidence="6 7" key="1">
    <citation type="submission" date="2016-12" db="EMBL/GenBank/DDBJ databases">
        <title>Comparative genomics of Bartonella apis.</title>
        <authorList>
            <person name="Engel P."/>
        </authorList>
    </citation>
    <scope>NUCLEOTIDE SEQUENCE [LARGE SCALE GENOMIC DNA]</scope>
    <source>
        <strain evidence="6 7">PEB0149</strain>
    </source>
</reference>
<keyword evidence="2" id="KW-0813">Transport</keyword>
<keyword evidence="3" id="KW-0547">Nucleotide-binding</keyword>
<dbReference type="InterPro" id="IPR003439">
    <property type="entry name" value="ABC_transporter-like_ATP-bd"/>
</dbReference>
<sequence>MPSIKKPLITIKGLHKSYISKKDGTIDALKNVNLEIAEGAFIALVGPSGCGKTTLLKILAGLVDNFVGDVMLNGVAVTRPSPEVGFVFQDPTLLPWRTILQNILLPVELMHLDKREYHDRALMLMETVGLKGFENKLPTELSGGMRQRAGICRALIRDPKVLLMDEPFGALDAMTREVLNGELQNIWLESKKTVLFVTHSIPEAVFLADKVVVMSPRPGHIEEIVDVKLPRPRELQELTDKKVGKILGQIRQHFENFSMNC</sequence>
<evidence type="ECO:0000313" key="7">
    <source>
        <dbReference type="Proteomes" id="UP000187344"/>
    </source>
</evidence>
<dbReference type="GO" id="GO:0005524">
    <property type="term" value="F:ATP binding"/>
    <property type="evidence" value="ECO:0007669"/>
    <property type="project" value="UniProtKB-KW"/>
</dbReference>
<organism evidence="6 7">
    <name type="scientific">Bartonella apis</name>
    <dbReference type="NCBI Taxonomy" id="1686310"/>
    <lineage>
        <taxon>Bacteria</taxon>
        <taxon>Pseudomonadati</taxon>
        <taxon>Pseudomonadota</taxon>
        <taxon>Alphaproteobacteria</taxon>
        <taxon>Hyphomicrobiales</taxon>
        <taxon>Bartonellaceae</taxon>
        <taxon>Bartonella</taxon>
    </lineage>
</organism>
<comment type="similarity">
    <text evidence="1">Belongs to the ABC transporter superfamily.</text>
</comment>
<dbReference type="InterPro" id="IPR050166">
    <property type="entry name" value="ABC_transporter_ATP-bind"/>
</dbReference>
<dbReference type="SUPFAM" id="SSF52540">
    <property type="entry name" value="P-loop containing nucleoside triphosphate hydrolases"/>
    <property type="match status" value="1"/>
</dbReference>
<dbReference type="PROSITE" id="PS00211">
    <property type="entry name" value="ABC_TRANSPORTER_1"/>
    <property type="match status" value="1"/>
</dbReference>
<dbReference type="AlphaFoldDB" id="A0A1R0FBP9"/>
<dbReference type="PANTHER" id="PTHR42788:SF13">
    <property type="entry name" value="ALIPHATIC SULFONATES IMPORT ATP-BINDING PROTEIN SSUB"/>
    <property type="match status" value="1"/>
</dbReference>
<name>A0A1R0FBP9_9HYPH</name>
<dbReference type="InterPro" id="IPR003593">
    <property type="entry name" value="AAA+_ATPase"/>
</dbReference>
<feature type="domain" description="ABC transporter" evidence="5">
    <location>
        <begin position="14"/>
        <end position="241"/>
    </location>
</feature>